<comment type="caution">
    <text evidence="2">The sequence shown here is derived from an EMBL/GenBank/DDBJ whole genome shotgun (WGS) entry which is preliminary data.</text>
</comment>
<name>A0A7K1LEH2_9ACTN</name>
<evidence type="ECO:0000313" key="2">
    <source>
        <dbReference type="EMBL" id="MUN42713.1"/>
    </source>
</evidence>
<feature type="compositionally biased region" description="Low complexity" evidence="1">
    <location>
        <begin position="11"/>
        <end position="20"/>
    </location>
</feature>
<dbReference type="AlphaFoldDB" id="A0A7K1LEH2"/>
<gene>
    <name evidence="2" type="ORF">GNZ18_39900</name>
</gene>
<evidence type="ECO:0000313" key="3">
    <source>
        <dbReference type="Proteomes" id="UP000432015"/>
    </source>
</evidence>
<accession>A0A7K1LEH2</accession>
<dbReference type="Proteomes" id="UP000432015">
    <property type="component" value="Unassembled WGS sequence"/>
</dbReference>
<dbReference type="RefSeq" id="WP_156222649.1">
    <property type="nucleotide sequence ID" value="NZ_WOFH01000023.1"/>
</dbReference>
<feature type="region of interest" description="Disordered" evidence="1">
    <location>
        <begin position="1"/>
        <end position="32"/>
    </location>
</feature>
<proteinExistence type="predicted"/>
<reference evidence="2 3" key="1">
    <citation type="submission" date="2019-11" db="EMBL/GenBank/DDBJ databases">
        <authorList>
            <person name="Cao P."/>
        </authorList>
    </citation>
    <scope>NUCLEOTIDE SEQUENCE [LARGE SCALE GENOMIC DNA]</scope>
    <source>
        <strain evidence="2 3">NEAU-AAG5</strain>
    </source>
</reference>
<organism evidence="2 3">
    <name type="scientific">Actinomadura litoris</name>
    <dbReference type="NCBI Taxonomy" id="2678616"/>
    <lineage>
        <taxon>Bacteria</taxon>
        <taxon>Bacillati</taxon>
        <taxon>Actinomycetota</taxon>
        <taxon>Actinomycetes</taxon>
        <taxon>Streptosporangiales</taxon>
        <taxon>Thermomonosporaceae</taxon>
        <taxon>Actinomadura</taxon>
    </lineage>
</organism>
<protein>
    <submittedName>
        <fullName evidence="2">Uncharacterized protein</fullName>
    </submittedName>
</protein>
<evidence type="ECO:0000256" key="1">
    <source>
        <dbReference type="SAM" id="MobiDB-lite"/>
    </source>
</evidence>
<sequence length="80" mass="8425">MDTSTRPRPGPAASGAPAAGHGPGAHRPRSDDELIARTLITLWALATGRALPDGVPPARLAEHELIAFWADPVFEEAPRP</sequence>
<dbReference type="EMBL" id="WOFH01000023">
    <property type="protein sequence ID" value="MUN42713.1"/>
    <property type="molecule type" value="Genomic_DNA"/>
</dbReference>
<keyword evidence="3" id="KW-1185">Reference proteome</keyword>